<accession>A0ABS4GZU7</accession>
<evidence type="ECO:0000256" key="2">
    <source>
        <dbReference type="ARBA" id="ARBA00004664"/>
    </source>
</evidence>
<dbReference type="SUPFAM" id="SSF51366">
    <property type="entry name" value="Ribulose-phoshate binding barrel"/>
    <property type="match status" value="1"/>
</dbReference>
<evidence type="ECO:0000256" key="4">
    <source>
        <dbReference type="ARBA" id="ARBA00022272"/>
    </source>
</evidence>
<dbReference type="InterPro" id="IPR001240">
    <property type="entry name" value="PRAI_dom"/>
</dbReference>
<comment type="caution">
    <text evidence="11">The sequence shown here is derived from an EMBL/GenBank/DDBJ whole genome shotgun (WGS) entry which is preliminary data.</text>
</comment>
<evidence type="ECO:0000259" key="10">
    <source>
        <dbReference type="Pfam" id="PF00697"/>
    </source>
</evidence>
<evidence type="ECO:0000256" key="7">
    <source>
        <dbReference type="ARBA" id="ARBA00023141"/>
    </source>
</evidence>
<comment type="similarity">
    <text evidence="9">Belongs to the TrpF family.</text>
</comment>
<keyword evidence="5 9" id="KW-0028">Amino-acid biosynthesis</keyword>
<dbReference type="HAMAP" id="MF_00135">
    <property type="entry name" value="PRAI"/>
    <property type="match status" value="1"/>
</dbReference>
<dbReference type="InterPro" id="IPR044643">
    <property type="entry name" value="TrpF_fam"/>
</dbReference>
<dbReference type="CDD" id="cd00405">
    <property type="entry name" value="PRAI"/>
    <property type="match status" value="1"/>
</dbReference>
<sequence>MNDVSVKICGLQSVEVLKSMIRLPIDYIGFVFAKSRRQISGDEAAKLLPVLKEWKSEKAPSSVGVFVNPSLTELEDILSNAPLDIVQLHGQESPKLCKQIKDQFGVKVFKVLSVDAEDDFCSIASSLDPYAGVIDGLLLDTFDPQYGGGSGKTFAWEQIPHAQAWARAKGIPLFIAGGLNPDNVGELLASYAPDGVDVSSGVETDGTKDIDKVTVFVERVKSA</sequence>
<gene>
    <name evidence="9" type="primary">trpF</name>
    <name evidence="11" type="ORF">J2Z20_000632</name>
</gene>
<evidence type="ECO:0000256" key="6">
    <source>
        <dbReference type="ARBA" id="ARBA00022822"/>
    </source>
</evidence>
<evidence type="ECO:0000256" key="9">
    <source>
        <dbReference type="HAMAP-Rule" id="MF_00135"/>
    </source>
</evidence>
<keyword evidence="8 9" id="KW-0413">Isomerase</keyword>
<protein>
    <recommendedName>
        <fullName evidence="4 9">N-(5'-phosphoribosyl)anthranilate isomerase</fullName>
        <shortName evidence="9">PRAI</shortName>
        <ecNumber evidence="3 9">5.3.1.24</ecNumber>
    </recommendedName>
</protein>
<keyword evidence="6 9" id="KW-0822">Tryptophan biosynthesis</keyword>
<evidence type="ECO:0000313" key="11">
    <source>
        <dbReference type="EMBL" id="MBP1935771.1"/>
    </source>
</evidence>
<evidence type="ECO:0000256" key="3">
    <source>
        <dbReference type="ARBA" id="ARBA00012572"/>
    </source>
</evidence>
<dbReference type="EMBL" id="JAGGKP010000001">
    <property type="protein sequence ID" value="MBP1935771.1"/>
    <property type="molecule type" value="Genomic_DNA"/>
</dbReference>
<evidence type="ECO:0000256" key="1">
    <source>
        <dbReference type="ARBA" id="ARBA00001164"/>
    </source>
</evidence>
<reference evidence="11 12" key="1">
    <citation type="submission" date="2021-03" db="EMBL/GenBank/DDBJ databases">
        <title>Genomic Encyclopedia of Type Strains, Phase IV (KMG-IV): sequencing the most valuable type-strain genomes for metagenomic binning, comparative biology and taxonomic classification.</title>
        <authorList>
            <person name="Goeker M."/>
        </authorList>
    </citation>
    <scope>NUCLEOTIDE SEQUENCE [LARGE SCALE GENOMIC DNA]</scope>
    <source>
        <strain evidence="11 12">DSM 23491</strain>
    </source>
</reference>
<evidence type="ECO:0000256" key="8">
    <source>
        <dbReference type="ARBA" id="ARBA00023235"/>
    </source>
</evidence>
<dbReference type="EC" id="5.3.1.24" evidence="3 9"/>
<comment type="pathway">
    <text evidence="2 9">Amino-acid biosynthesis; L-tryptophan biosynthesis; L-tryptophan from chorismate: step 3/5.</text>
</comment>
<evidence type="ECO:0000256" key="5">
    <source>
        <dbReference type="ARBA" id="ARBA00022605"/>
    </source>
</evidence>
<evidence type="ECO:0000313" key="12">
    <source>
        <dbReference type="Proteomes" id="UP001519273"/>
    </source>
</evidence>
<dbReference type="RefSeq" id="WP_209845308.1">
    <property type="nucleotide sequence ID" value="NZ_CBCRVE010000001.1"/>
</dbReference>
<feature type="domain" description="N-(5'phosphoribosyl) anthranilate isomerase (PRAI)" evidence="10">
    <location>
        <begin position="6"/>
        <end position="218"/>
    </location>
</feature>
<dbReference type="Pfam" id="PF00697">
    <property type="entry name" value="PRAI"/>
    <property type="match status" value="1"/>
</dbReference>
<name>A0ABS4GZU7_9BACL</name>
<dbReference type="Gene3D" id="3.20.20.70">
    <property type="entry name" value="Aldolase class I"/>
    <property type="match status" value="1"/>
</dbReference>
<dbReference type="PANTHER" id="PTHR42894">
    <property type="entry name" value="N-(5'-PHOSPHORIBOSYL)ANTHRANILATE ISOMERASE"/>
    <property type="match status" value="1"/>
</dbReference>
<organism evidence="11 12">
    <name type="scientific">Paenibacillus sediminis</name>
    <dbReference type="NCBI Taxonomy" id="664909"/>
    <lineage>
        <taxon>Bacteria</taxon>
        <taxon>Bacillati</taxon>
        <taxon>Bacillota</taxon>
        <taxon>Bacilli</taxon>
        <taxon>Bacillales</taxon>
        <taxon>Paenibacillaceae</taxon>
        <taxon>Paenibacillus</taxon>
    </lineage>
</organism>
<dbReference type="Proteomes" id="UP001519273">
    <property type="component" value="Unassembled WGS sequence"/>
</dbReference>
<dbReference type="PANTHER" id="PTHR42894:SF1">
    <property type="entry name" value="N-(5'-PHOSPHORIBOSYL)ANTHRANILATE ISOMERASE"/>
    <property type="match status" value="1"/>
</dbReference>
<dbReference type="GO" id="GO:0004640">
    <property type="term" value="F:phosphoribosylanthranilate isomerase activity"/>
    <property type="evidence" value="ECO:0007669"/>
    <property type="project" value="UniProtKB-EC"/>
</dbReference>
<dbReference type="InterPro" id="IPR013785">
    <property type="entry name" value="Aldolase_TIM"/>
</dbReference>
<dbReference type="InterPro" id="IPR011060">
    <property type="entry name" value="RibuloseP-bd_barrel"/>
</dbReference>
<keyword evidence="7 9" id="KW-0057">Aromatic amino acid biosynthesis</keyword>
<keyword evidence="12" id="KW-1185">Reference proteome</keyword>
<proteinExistence type="inferred from homology"/>
<comment type="catalytic activity">
    <reaction evidence="1 9">
        <text>N-(5-phospho-beta-D-ribosyl)anthranilate = 1-(2-carboxyphenylamino)-1-deoxy-D-ribulose 5-phosphate</text>
        <dbReference type="Rhea" id="RHEA:21540"/>
        <dbReference type="ChEBI" id="CHEBI:18277"/>
        <dbReference type="ChEBI" id="CHEBI:58613"/>
        <dbReference type="EC" id="5.3.1.24"/>
    </reaction>
</comment>